<keyword evidence="1" id="KW-0812">Transmembrane</keyword>
<name>A0A1F7JHQ4_9BACT</name>
<comment type="caution">
    <text evidence="2">The sequence shown here is derived from an EMBL/GenBank/DDBJ whole genome shotgun (WGS) entry which is preliminary data.</text>
</comment>
<organism evidence="2 3">
    <name type="scientific">Candidatus Roizmanbacteria bacterium RIFCSPLOWO2_02_FULL_36_11</name>
    <dbReference type="NCBI Taxonomy" id="1802071"/>
    <lineage>
        <taxon>Bacteria</taxon>
        <taxon>Candidatus Roizmaniibacteriota</taxon>
    </lineage>
</organism>
<accession>A0A1F7JHQ4</accession>
<feature type="transmembrane region" description="Helical" evidence="1">
    <location>
        <begin position="49"/>
        <end position="70"/>
    </location>
</feature>
<sequence length="146" mass="16999">MSGTIFIILSILYLISLATIDGLFNRLVFKEKRKLSYSSSYKKNIYKKWEWKIIGIIFLIFLPLILPSVIAYMSGGITLVTTYWIIFLLVPWDMIFGALVFDNCFDDTPSIALPFYGWVNLPLWLVIIIRIILAIFLIVLKIKLWI</sequence>
<feature type="transmembrane region" description="Helical" evidence="1">
    <location>
        <begin position="113"/>
        <end position="140"/>
    </location>
</feature>
<feature type="transmembrane region" description="Helical" evidence="1">
    <location>
        <begin position="82"/>
        <end position="101"/>
    </location>
</feature>
<protein>
    <submittedName>
        <fullName evidence="2">Uncharacterized protein</fullName>
    </submittedName>
</protein>
<evidence type="ECO:0000256" key="1">
    <source>
        <dbReference type="SAM" id="Phobius"/>
    </source>
</evidence>
<dbReference type="AlphaFoldDB" id="A0A1F7JHQ4"/>
<feature type="transmembrane region" description="Helical" evidence="1">
    <location>
        <begin position="6"/>
        <end position="28"/>
    </location>
</feature>
<keyword evidence="1" id="KW-1133">Transmembrane helix</keyword>
<reference evidence="2 3" key="1">
    <citation type="journal article" date="2016" name="Nat. Commun.">
        <title>Thousands of microbial genomes shed light on interconnected biogeochemical processes in an aquifer system.</title>
        <authorList>
            <person name="Anantharaman K."/>
            <person name="Brown C.T."/>
            <person name="Hug L.A."/>
            <person name="Sharon I."/>
            <person name="Castelle C.J."/>
            <person name="Probst A.J."/>
            <person name="Thomas B.C."/>
            <person name="Singh A."/>
            <person name="Wilkins M.J."/>
            <person name="Karaoz U."/>
            <person name="Brodie E.L."/>
            <person name="Williams K.H."/>
            <person name="Hubbard S.S."/>
            <person name="Banfield J.F."/>
        </authorList>
    </citation>
    <scope>NUCLEOTIDE SEQUENCE [LARGE SCALE GENOMIC DNA]</scope>
</reference>
<dbReference type="EMBL" id="MGAV01000011">
    <property type="protein sequence ID" value="OGK55132.1"/>
    <property type="molecule type" value="Genomic_DNA"/>
</dbReference>
<proteinExistence type="predicted"/>
<dbReference type="Proteomes" id="UP000177418">
    <property type="component" value="Unassembled WGS sequence"/>
</dbReference>
<gene>
    <name evidence="2" type="ORF">A3H78_04080</name>
</gene>
<evidence type="ECO:0000313" key="2">
    <source>
        <dbReference type="EMBL" id="OGK55132.1"/>
    </source>
</evidence>
<evidence type="ECO:0000313" key="3">
    <source>
        <dbReference type="Proteomes" id="UP000177418"/>
    </source>
</evidence>
<keyword evidence="1" id="KW-0472">Membrane</keyword>